<dbReference type="PANTHER" id="PTHR30212">
    <property type="entry name" value="PROTEIN YIIM"/>
    <property type="match status" value="1"/>
</dbReference>
<evidence type="ECO:0000313" key="1">
    <source>
        <dbReference type="EMBL" id="OCG74208.1"/>
    </source>
</evidence>
<dbReference type="InterPro" id="IPR052353">
    <property type="entry name" value="Benzoxazolinone_Detox_Enz"/>
</dbReference>
<dbReference type="OrthoDB" id="9786134at2"/>
<dbReference type="SUPFAM" id="SSF50800">
    <property type="entry name" value="PK beta-barrel domain-like"/>
    <property type="match status" value="1"/>
</dbReference>
<comment type="caution">
    <text evidence="1">The sequence shown here is derived from an EMBL/GenBank/DDBJ whole genome shotgun (WGS) entry which is preliminary data.</text>
</comment>
<evidence type="ECO:0000313" key="2">
    <source>
        <dbReference type="Proteomes" id="UP000093355"/>
    </source>
</evidence>
<dbReference type="Proteomes" id="UP000093355">
    <property type="component" value="Unassembled WGS sequence"/>
</dbReference>
<dbReference type="Pfam" id="PF03473">
    <property type="entry name" value="MOSC"/>
    <property type="match status" value="1"/>
</dbReference>
<dbReference type="InterPro" id="IPR005302">
    <property type="entry name" value="MoCF_Sase_C"/>
</dbReference>
<dbReference type="EMBL" id="LXMD01000022">
    <property type="protein sequence ID" value="OCG74208.1"/>
    <property type="molecule type" value="Genomic_DNA"/>
</dbReference>
<reference evidence="1 2" key="1">
    <citation type="submission" date="2016-05" db="EMBL/GenBank/DDBJ databases">
        <authorList>
            <person name="Lavstsen T."/>
            <person name="Jespersen J.S."/>
        </authorList>
    </citation>
    <scope>NUCLEOTIDE SEQUENCE [LARGE SCALE GENOMIC DNA]</scope>
    <source>
        <strain evidence="1 2">YLB-01</strain>
    </source>
</reference>
<protein>
    <submittedName>
        <fullName evidence="1">Sulfurase</fullName>
    </submittedName>
</protein>
<dbReference type="GO" id="GO:0030151">
    <property type="term" value="F:molybdenum ion binding"/>
    <property type="evidence" value="ECO:0007669"/>
    <property type="project" value="InterPro"/>
</dbReference>
<dbReference type="Gene3D" id="2.40.33.20">
    <property type="entry name" value="PK beta-barrel domain-like"/>
    <property type="match status" value="1"/>
</dbReference>
<dbReference type="GO" id="GO:0030170">
    <property type="term" value="F:pyridoxal phosphate binding"/>
    <property type="evidence" value="ECO:0007669"/>
    <property type="project" value="InterPro"/>
</dbReference>
<dbReference type="RefSeq" id="WP_067025466.1">
    <property type="nucleotide sequence ID" value="NZ_CP038256.1"/>
</dbReference>
<name>A0A1B9NC86_9MICO</name>
<dbReference type="PANTHER" id="PTHR30212:SF2">
    <property type="entry name" value="PROTEIN YIIM"/>
    <property type="match status" value="1"/>
</dbReference>
<keyword evidence="2" id="KW-1185">Reference proteome</keyword>
<proteinExistence type="predicted"/>
<dbReference type="STRING" id="904291.A7J15_04950"/>
<dbReference type="GO" id="GO:0003824">
    <property type="term" value="F:catalytic activity"/>
    <property type="evidence" value="ECO:0007669"/>
    <property type="project" value="InterPro"/>
</dbReference>
<organism evidence="1 2">
    <name type="scientific">Microbacterium sediminis</name>
    <dbReference type="NCBI Taxonomy" id="904291"/>
    <lineage>
        <taxon>Bacteria</taxon>
        <taxon>Bacillati</taxon>
        <taxon>Actinomycetota</taxon>
        <taxon>Actinomycetes</taxon>
        <taxon>Micrococcales</taxon>
        <taxon>Microbacteriaceae</taxon>
        <taxon>Microbacterium</taxon>
    </lineage>
</organism>
<dbReference type="InterPro" id="IPR011037">
    <property type="entry name" value="Pyrv_Knase-like_insert_dom_sf"/>
</dbReference>
<dbReference type="PROSITE" id="PS51340">
    <property type="entry name" value="MOSC"/>
    <property type="match status" value="1"/>
</dbReference>
<dbReference type="AlphaFoldDB" id="A0A1B9NC86"/>
<sequence length="186" mass="20126">MATLLSVCVVHQLLPDPGTVGTTAIDKRPVDGPVKVGRFGLYADVQADRKHHGGERQAVYAYAQEDADWWAAQLGREIPAGRLFGENLRTQGIEVSDARVGEQWRIGSVLLEATAPRNPCMTFARHMGLENDGWVKRFADAGRLGTYFRVLKTGTIRAGDAIERVHVPADAPTVRAALAGPGRAAD</sequence>
<gene>
    <name evidence="1" type="ORF">A7J15_04950</name>
</gene>
<accession>A0A1B9NC86</accession>